<evidence type="ECO:0000313" key="4">
    <source>
        <dbReference type="EMBL" id="HIX53423.1"/>
    </source>
</evidence>
<dbReference type="InterPro" id="IPR012340">
    <property type="entry name" value="NA-bd_OB-fold"/>
</dbReference>
<dbReference type="PROSITE" id="PS50935">
    <property type="entry name" value="SSB"/>
    <property type="match status" value="1"/>
</dbReference>
<dbReference type="Proteomes" id="UP000824156">
    <property type="component" value="Unassembled WGS sequence"/>
</dbReference>
<reference evidence="4" key="1">
    <citation type="journal article" date="2021" name="PeerJ">
        <title>Extensive microbial diversity within the chicken gut microbiome revealed by metagenomics and culture.</title>
        <authorList>
            <person name="Gilroy R."/>
            <person name="Ravi A."/>
            <person name="Getino M."/>
            <person name="Pursley I."/>
            <person name="Horton D.L."/>
            <person name="Alikhan N.F."/>
            <person name="Baker D."/>
            <person name="Gharbi K."/>
            <person name="Hall N."/>
            <person name="Watson M."/>
            <person name="Adriaenssens E.M."/>
            <person name="Foster-Nyarko E."/>
            <person name="Jarju S."/>
            <person name="Secka A."/>
            <person name="Antonio M."/>
            <person name="Oren A."/>
            <person name="Chaudhuri R.R."/>
            <person name="La Ragione R."/>
            <person name="Hildebrand F."/>
            <person name="Pallen M.J."/>
        </authorList>
    </citation>
    <scope>NUCLEOTIDE SEQUENCE</scope>
    <source>
        <strain evidence="4">1719</strain>
    </source>
</reference>
<evidence type="ECO:0000313" key="5">
    <source>
        <dbReference type="Proteomes" id="UP000824156"/>
    </source>
</evidence>
<evidence type="ECO:0000256" key="3">
    <source>
        <dbReference type="RuleBase" id="RU000524"/>
    </source>
</evidence>
<dbReference type="GO" id="GO:0003697">
    <property type="term" value="F:single-stranded DNA binding"/>
    <property type="evidence" value="ECO:0007669"/>
    <property type="project" value="InterPro"/>
</dbReference>
<dbReference type="GO" id="GO:0006260">
    <property type="term" value="P:DNA replication"/>
    <property type="evidence" value="ECO:0007669"/>
    <property type="project" value="InterPro"/>
</dbReference>
<reference evidence="4" key="2">
    <citation type="submission" date="2021-04" db="EMBL/GenBank/DDBJ databases">
        <authorList>
            <person name="Gilroy R."/>
        </authorList>
    </citation>
    <scope>NUCLEOTIDE SEQUENCE</scope>
    <source>
        <strain evidence="4">1719</strain>
    </source>
</reference>
<dbReference type="PANTHER" id="PTHR10302:SF0">
    <property type="entry name" value="SINGLE-STRANDED DNA-BINDING PROTEIN, MITOCHONDRIAL"/>
    <property type="match status" value="1"/>
</dbReference>
<evidence type="ECO:0000256" key="2">
    <source>
        <dbReference type="PIRNR" id="PIRNR002070"/>
    </source>
</evidence>
<proteinExistence type="predicted"/>
<name>A0A9D2AXD8_9SPHI</name>
<dbReference type="InterPro" id="IPR000424">
    <property type="entry name" value="Primosome_PriB/ssb"/>
</dbReference>
<keyword evidence="1 2" id="KW-0238">DNA-binding</keyword>
<dbReference type="EMBL" id="DXEZ01000003">
    <property type="protein sequence ID" value="HIX53423.1"/>
    <property type="molecule type" value="Genomic_DNA"/>
</dbReference>
<dbReference type="CDD" id="cd04496">
    <property type="entry name" value="SSB_OBF"/>
    <property type="match status" value="1"/>
</dbReference>
<sequence length="116" mass="13333">MNSLKNNVRLMGIVGNDPTIYSFDNNKSMVKISLATIEKFKGPNGNWIKDTQWHTLVLWGKHALFAYDHLHKGLEIAIEGRLKNRRYQDRHGIIRNVTEVVVSKFLSLSKPNNTTE</sequence>
<dbReference type="Pfam" id="PF00436">
    <property type="entry name" value="SSB"/>
    <property type="match status" value="1"/>
</dbReference>
<dbReference type="Gene3D" id="2.40.50.140">
    <property type="entry name" value="Nucleic acid-binding proteins"/>
    <property type="match status" value="1"/>
</dbReference>
<organism evidence="4 5">
    <name type="scientific">Candidatus Sphingobacterium stercoripullorum</name>
    <dbReference type="NCBI Taxonomy" id="2838759"/>
    <lineage>
        <taxon>Bacteria</taxon>
        <taxon>Pseudomonadati</taxon>
        <taxon>Bacteroidota</taxon>
        <taxon>Sphingobacteriia</taxon>
        <taxon>Sphingobacteriales</taxon>
        <taxon>Sphingobacteriaceae</taxon>
        <taxon>Sphingobacterium</taxon>
    </lineage>
</organism>
<dbReference type="AlphaFoldDB" id="A0A9D2AXD8"/>
<dbReference type="SUPFAM" id="SSF50249">
    <property type="entry name" value="Nucleic acid-binding proteins"/>
    <property type="match status" value="1"/>
</dbReference>
<gene>
    <name evidence="4" type="ORF">H9853_00210</name>
</gene>
<dbReference type="NCBIfam" id="TIGR00621">
    <property type="entry name" value="ssb"/>
    <property type="match status" value="1"/>
</dbReference>
<dbReference type="GO" id="GO:0009295">
    <property type="term" value="C:nucleoid"/>
    <property type="evidence" value="ECO:0007669"/>
    <property type="project" value="TreeGrafter"/>
</dbReference>
<dbReference type="PIRSF" id="PIRSF002070">
    <property type="entry name" value="SSB"/>
    <property type="match status" value="1"/>
</dbReference>
<protein>
    <recommendedName>
        <fullName evidence="2 3">Single-stranded DNA-binding protein</fullName>
    </recommendedName>
</protein>
<dbReference type="PANTHER" id="PTHR10302">
    <property type="entry name" value="SINGLE-STRANDED DNA-BINDING PROTEIN"/>
    <property type="match status" value="1"/>
</dbReference>
<comment type="caution">
    <text evidence="4">The sequence shown here is derived from an EMBL/GenBank/DDBJ whole genome shotgun (WGS) entry which is preliminary data.</text>
</comment>
<accession>A0A9D2AXD8</accession>
<evidence type="ECO:0000256" key="1">
    <source>
        <dbReference type="ARBA" id="ARBA00023125"/>
    </source>
</evidence>
<dbReference type="InterPro" id="IPR011344">
    <property type="entry name" value="ssDNA-bd"/>
</dbReference>